<dbReference type="PANTHER" id="PTHR33618:SF1">
    <property type="entry name" value="LARGE RIBOSOMAL SUBUNIT PROTEIN ML53"/>
    <property type="match status" value="1"/>
</dbReference>
<keyword evidence="2" id="KW-1185">Reference proteome</keyword>
<dbReference type="Proteomes" id="UP001177023">
    <property type="component" value="Unassembled WGS sequence"/>
</dbReference>
<protein>
    <recommendedName>
        <fullName evidence="3">Mitochondrial ribosomal protein L53</fullName>
    </recommendedName>
</protein>
<feature type="non-terminal residue" evidence="1">
    <location>
        <position position="1"/>
    </location>
</feature>
<accession>A0AA36CY17</accession>
<comment type="caution">
    <text evidence="1">The sequence shown here is derived from an EMBL/GenBank/DDBJ whole genome shotgun (WGS) entry which is preliminary data.</text>
</comment>
<reference evidence="1" key="1">
    <citation type="submission" date="2023-06" db="EMBL/GenBank/DDBJ databases">
        <authorList>
            <person name="Delattre M."/>
        </authorList>
    </citation>
    <scope>NUCLEOTIDE SEQUENCE</scope>
    <source>
        <strain evidence="1">AF72</strain>
    </source>
</reference>
<dbReference type="Gene3D" id="3.40.30.10">
    <property type="entry name" value="Glutaredoxin"/>
    <property type="match status" value="1"/>
</dbReference>
<dbReference type="InterPro" id="IPR036249">
    <property type="entry name" value="Thioredoxin-like_sf"/>
</dbReference>
<gene>
    <name evidence="1" type="ORF">MSPICULIGERA_LOCUS14779</name>
</gene>
<organism evidence="1 2">
    <name type="scientific">Mesorhabditis spiculigera</name>
    <dbReference type="NCBI Taxonomy" id="96644"/>
    <lineage>
        <taxon>Eukaryota</taxon>
        <taxon>Metazoa</taxon>
        <taxon>Ecdysozoa</taxon>
        <taxon>Nematoda</taxon>
        <taxon>Chromadorea</taxon>
        <taxon>Rhabditida</taxon>
        <taxon>Rhabditina</taxon>
        <taxon>Rhabditomorpha</taxon>
        <taxon>Rhabditoidea</taxon>
        <taxon>Rhabditidae</taxon>
        <taxon>Mesorhabditinae</taxon>
        <taxon>Mesorhabditis</taxon>
    </lineage>
</organism>
<evidence type="ECO:0000313" key="1">
    <source>
        <dbReference type="EMBL" id="CAJ0576488.1"/>
    </source>
</evidence>
<evidence type="ECO:0008006" key="3">
    <source>
        <dbReference type="Google" id="ProtNLM"/>
    </source>
</evidence>
<name>A0AA36CY17_9BILA</name>
<dbReference type="InterPro" id="IPR052473">
    <property type="entry name" value="mtLSU_mL53"/>
</dbReference>
<dbReference type="EMBL" id="CATQJA010002644">
    <property type="protein sequence ID" value="CAJ0576488.1"/>
    <property type="molecule type" value="Genomic_DNA"/>
</dbReference>
<dbReference type="PANTHER" id="PTHR33618">
    <property type="entry name" value="39S RIBOSOMAL PROTEIN L53, MITOCHONDRIAL"/>
    <property type="match status" value="1"/>
</dbReference>
<dbReference type="GO" id="GO:0005762">
    <property type="term" value="C:mitochondrial large ribosomal subunit"/>
    <property type="evidence" value="ECO:0007669"/>
    <property type="project" value="TreeGrafter"/>
</dbReference>
<sequence length="129" mass="14868">MCYMWQQIRQGVRWNPSERFALACRGLDLKKVKSVEIAFDPCHPDTSALRKFWEAISAPKVKLTNPAVRIKADIRNDRVPPHFVATLADGKKLRFETENMHPSDLIMRFNKLLDNPELGKSGTRPRPKL</sequence>
<dbReference type="SUPFAM" id="SSF52833">
    <property type="entry name" value="Thioredoxin-like"/>
    <property type="match status" value="1"/>
</dbReference>
<evidence type="ECO:0000313" key="2">
    <source>
        <dbReference type="Proteomes" id="UP001177023"/>
    </source>
</evidence>
<dbReference type="AlphaFoldDB" id="A0AA36CY17"/>
<proteinExistence type="predicted"/>